<evidence type="ECO:0000256" key="1">
    <source>
        <dbReference type="ARBA" id="ARBA00022679"/>
    </source>
</evidence>
<dbReference type="Proteomes" id="UP000231466">
    <property type="component" value="Unassembled WGS sequence"/>
</dbReference>
<dbReference type="InterPro" id="IPR014729">
    <property type="entry name" value="Rossmann-like_a/b/a_fold"/>
</dbReference>
<dbReference type="InterPro" id="IPR004821">
    <property type="entry name" value="Cyt_trans-like"/>
</dbReference>
<keyword evidence="1" id="KW-0808">Transferase</keyword>
<dbReference type="GO" id="GO:0016779">
    <property type="term" value="F:nucleotidyltransferase activity"/>
    <property type="evidence" value="ECO:0007669"/>
    <property type="project" value="UniProtKB-KW"/>
</dbReference>
<dbReference type="PANTHER" id="PTHR43793:SF1">
    <property type="entry name" value="FAD SYNTHASE"/>
    <property type="match status" value="1"/>
</dbReference>
<dbReference type="AlphaFoldDB" id="A0A2H0VF88"/>
<dbReference type="NCBIfam" id="TIGR00125">
    <property type="entry name" value="cyt_tran_rel"/>
    <property type="match status" value="1"/>
</dbReference>
<feature type="domain" description="Cytidyltransferase-like" evidence="3">
    <location>
        <begin position="31"/>
        <end position="160"/>
    </location>
</feature>
<evidence type="ECO:0000259" key="3">
    <source>
        <dbReference type="Pfam" id="PF01467"/>
    </source>
</evidence>
<accession>A0A2H0VF88</accession>
<dbReference type="Pfam" id="PF01467">
    <property type="entry name" value="CTP_transf_like"/>
    <property type="match status" value="1"/>
</dbReference>
<dbReference type="Gene3D" id="3.40.50.620">
    <property type="entry name" value="HUPs"/>
    <property type="match status" value="1"/>
</dbReference>
<proteinExistence type="predicted"/>
<dbReference type="SUPFAM" id="SSF52374">
    <property type="entry name" value="Nucleotidylyl transferase"/>
    <property type="match status" value="1"/>
</dbReference>
<gene>
    <name evidence="4" type="ORF">COT89_03125</name>
</gene>
<protein>
    <recommendedName>
        <fullName evidence="3">Cytidyltransferase-like domain-containing protein</fullName>
    </recommendedName>
</protein>
<reference evidence="5" key="1">
    <citation type="submission" date="2017-09" db="EMBL/GenBank/DDBJ databases">
        <title>Depth-based differentiation of microbial function through sediment-hosted aquifers and enrichment of novel symbionts in the deep terrestrial subsurface.</title>
        <authorList>
            <person name="Probst A.J."/>
            <person name="Ladd B."/>
            <person name="Jarett J.K."/>
            <person name="Geller-Mcgrath D.E."/>
            <person name="Sieber C.M.K."/>
            <person name="Emerson J.B."/>
            <person name="Anantharaman K."/>
            <person name="Thomas B.C."/>
            <person name="Malmstrom R."/>
            <person name="Stieglmeier M."/>
            <person name="Klingl A."/>
            <person name="Woyke T."/>
            <person name="Ryan C.M."/>
            <person name="Banfield J.F."/>
        </authorList>
    </citation>
    <scope>NUCLEOTIDE SEQUENCE [LARGE SCALE GENOMIC DNA]</scope>
</reference>
<keyword evidence="2" id="KW-0548">Nucleotidyltransferase</keyword>
<comment type="caution">
    <text evidence="4">The sequence shown here is derived from an EMBL/GenBank/DDBJ whole genome shotgun (WGS) entry which is preliminary data.</text>
</comment>
<evidence type="ECO:0000256" key="2">
    <source>
        <dbReference type="ARBA" id="ARBA00022695"/>
    </source>
</evidence>
<dbReference type="InterPro" id="IPR050385">
    <property type="entry name" value="Archaeal_FAD_synthase"/>
</dbReference>
<evidence type="ECO:0000313" key="5">
    <source>
        <dbReference type="Proteomes" id="UP000231466"/>
    </source>
</evidence>
<dbReference type="EMBL" id="PFAH01000010">
    <property type="protein sequence ID" value="PIR97741.1"/>
    <property type="molecule type" value="Genomic_DNA"/>
</dbReference>
<dbReference type="PANTHER" id="PTHR43793">
    <property type="entry name" value="FAD SYNTHASE"/>
    <property type="match status" value="1"/>
</dbReference>
<name>A0A2H0VF88_9BACT</name>
<organism evidence="4 5">
    <name type="scientific">Candidatus Colwellbacteria bacterium CG10_big_fil_rev_8_21_14_0_10_42_22</name>
    <dbReference type="NCBI Taxonomy" id="1974540"/>
    <lineage>
        <taxon>Bacteria</taxon>
        <taxon>Candidatus Colwelliibacteriota</taxon>
    </lineage>
</organism>
<sequence>MNIRDKIVTDYKELAKKVEAHKILGHKVVCTIGSWDMLHIGHVRYLNTAKDYGDVLIVGVDSDEAIKFYKGPNRPIIPEEERMEMLCYQECIDYVVPIHDVDIRGNWQYGMIKQVPMDVFISVSGDSYTPEQEEMINKYCGKLEVIPRQAEQTSSTDIIQNVLKTHLAKNIRKLRKPKRVPQQDLFGENGKENEA</sequence>
<evidence type="ECO:0000313" key="4">
    <source>
        <dbReference type="EMBL" id="PIR97741.1"/>
    </source>
</evidence>